<evidence type="ECO:0000256" key="3">
    <source>
        <dbReference type="SAM" id="Phobius"/>
    </source>
</evidence>
<organism evidence="4 5">
    <name type="scientific">Chloropicon primus</name>
    <dbReference type="NCBI Taxonomy" id="1764295"/>
    <lineage>
        <taxon>Eukaryota</taxon>
        <taxon>Viridiplantae</taxon>
        <taxon>Chlorophyta</taxon>
        <taxon>Chloropicophyceae</taxon>
        <taxon>Chloropicales</taxon>
        <taxon>Chloropicaceae</taxon>
        <taxon>Chloropicon</taxon>
    </lineage>
</organism>
<evidence type="ECO:0000313" key="4">
    <source>
        <dbReference type="EMBL" id="QDZ17602.1"/>
    </source>
</evidence>
<dbReference type="EMBL" id="CP031034">
    <property type="protein sequence ID" value="QDZ17602.1"/>
    <property type="molecule type" value="Genomic_DNA"/>
</dbReference>
<gene>
    <name evidence="4" type="ORF">A3770_01p01200</name>
</gene>
<proteinExistence type="predicted"/>
<feature type="compositionally biased region" description="Polar residues" evidence="2">
    <location>
        <begin position="168"/>
        <end position="177"/>
    </location>
</feature>
<evidence type="ECO:0000256" key="2">
    <source>
        <dbReference type="SAM" id="MobiDB-lite"/>
    </source>
</evidence>
<keyword evidence="3" id="KW-0812">Transmembrane</keyword>
<feature type="coiled-coil region" evidence="1">
    <location>
        <begin position="71"/>
        <end position="131"/>
    </location>
</feature>
<name>A0A5B8ME78_9CHLO</name>
<dbReference type="AlphaFoldDB" id="A0A5B8ME78"/>
<feature type="transmembrane region" description="Helical" evidence="3">
    <location>
        <begin position="225"/>
        <end position="247"/>
    </location>
</feature>
<protein>
    <submittedName>
        <fullName evidence="4">Uncharacterized protein</fullName>
    </submittedName>
</protein>
<evidence type="ECO:0000256" key="1">
    <source>
        <dbReference type="SAM" id="Coils"/>
    </source>
</evidence>
<keyword evidence="3" id="KW-1133">Transmembrane helix</keyword>
<feature type="compositionally biased region" description="Acidic residues" evidence="2">
    <location>
        <begin position="158"/>
        <end position="167"/>
    </location>
</feature>
<feature type="region of interest" description="Disordered" evidence="2">
    <location>
        <begin position="195"/>
        <end position="220"/>
    </location>
</feature>
<feature type="region of interest" description="Disordered" evidence="2">
    <location>
        <begin position="138"/>
        <end position="177"/>
    </location>
</feature>
<keyword evidence="3" id="KW-0472">Membrane</keyword>
<keyword evidence="5" id="KW-1185">Reference proteome</keyword>
<feature type="compositionally biased region" description="Low complexity" evidence="2">
    <location>
        <begin position="201"/>
        <end position="220"/>
    </location>
</feature>
<accession>A0A5B8ME78</accession>
<evidence type="ECO:0000313" key="5">
    <source>
        <dbReference type="Proteomes" id="UP000316726"/>
    </source>
</evidence>
<sequence length="273" mass="30848">MAKQANGVDDTTLNVPANFRELTVFTSTRPDSPPLTGPDYTTVDGQFYKRELDGTLRPVSTKDFVGKTPLERNMELEREEQEAEAALVDAQLMETRAWLRQVEEENELKLRERLQEQRKEQQEHFRKLDIRNDYLPPHLAFGSLPTGQSMLRKRKGEEEEEEDEEDPSTASESNAWADTVHNNQIAGTPVTAMHHEAAKAGSLSPKRAGSSSSKRKGGTTSPGGIALRLFLFILHDIGVVILCLWIFHKTQGKDANKIPWKWFDFTEDENSAV</sequence>
<reference evidence="4 5" key="1">
    <citation type="submission" date="2018-07" db="EMBL/GenBank/DDBJ databases">
        <title>The complete nuclear genome of the prasinophyte Chloropicon primus (CCMP1205).</title>
        <authorList>
            <person name="Pombert J.-F."/>
            <person name="Otis C."/>
            <person name="Turmel M."/>
            <person name="Lemieux C."/>
        </authorList>
    </citation>
    <scope>NUCLEOTIDE SEQUENCE [LARGE SCALE GENOMIC DNA]</scope>
    <source>
        <strain evidence="4 5">CCMP1205</strain>
    </source>
</reference>
<keyword evidence="1" id="KW-0175">Coiled coil</keyword>
<dbReference type="Proteomes" id="UP000316726">
    <property type="component" value="Chromosome 1"/>
</dbReference>